<evidence type="ECO:0000313" key="1">
    <source>
        <dbReference type="EMBL" id="KJB22533.1"/>
    </source>
</evidence>
<dbReference type="eggNOG" id="ENOG502QR8B">
    <property type="taxonomic scope" value="Eukaryota"/>
</dbReference>
<accession>A0A0D2P783</accession>
<dbReference type="OMA" id="MASPRIC"/>
<name>A0A0D2P783_GOSRA</name>
<dbReference type="PANTHER" id="PTHR31694:SF26">
    <property type="entry name" value="OS05G0151100 PROTEIN"/>
    <property type="match status" value="1"/>
</dbReference>
<keyword evidence="2" id="KW-1185">Reference proteome</keyword>
<dbReference type="Pfam" id="PF13668">
    <property type="entry name" value="Ferritin_2"/>
    <property type="match status" value="1"/>
</dbReference>
<evidence type="ECO:0000313" key="2">
    <source>
        <dbReference type="Proteomes" id="UP000032304"/>
    </source>
</evidence>
<dbReference type="STRING" id="29730.A0A0D2P783"/>
<dbReference type="OrthoDB" id="1001765at2759"/>
<dbReference type="Proteomes" id="UP000032304">
    <property type="component" value="Chromosome 4"/>
</dbReference>
<gene>
    <name evidence="1" type="ORF">B456_004G052900</name>
</gene>
<evidence type="ECO:0008006" key="3">
    <source>
        <dbReference type="Google" id="ProtNLM"/>
    </source>
</evidence>
<dbReference type="InterPro" id="IPR052965">
    <property type="entry name" value="Pigment-catalase-like"/>
</dbReference>
<dbReference type="PANTHER" id="PTHR31694">
    <property type="entry name" value="DESICCATION-LIKE PROTEIN"/>
    <property type="match status" value="1"/>
</dbReference>
<reference evidence="1 2" key="1">
    <citation type="journal article" date="2012" name="Nature">
        <title>Repeated polyploidization of Gossypium genomes and the evolution of spinnable cotton fibres.</title>
        <authorList>
            <person name="Paterson A.H."/>
            <person name="Wendel J.F."/>
            <person name="Gundlach H."/>
            <person name="Guo H."/>
            <person name="Jenkins J."/>
            <person name="Jin D."/>
            <person name="Llewellyn D."/>
            <person name="Showmaker K.C."/>
            <person name="Shu S."/>
            <person name="Udall J."/>
            <person name="Yoo M.J."/>
            <person name="Byers R."/>
            <person name="Chen W."/>
            <person name="Doron-Faigenboim A."/>
            <person name="Duke M.V."/>
            <person name="Gong L."/>
            <person name="Grimwood J."/>
            <person name="Grover C."/>
            <person name="Grupp K."/>
            <person name="Hu G."/>
            <person name="Lee T.H."/>
            <person name="Li J."/>
            <person name="Lin L."/>
            <person name="Liu T."/>
            <person name="Marler B.S."/>
            <person name="Page J.T."/>
            <person name="Roberts A.W."/>
            <person name="Romanel E."/>
            <person name="Sanders W.S."/>
            <person name="Szadkowski E."/>
            <person name="Tan X."/>
            <person name="Tang H."/>
            <person name="Xu C."/>
            <person name="Wang J."/>
            <person name="Wang Z."/>
            <person name="Zhang D."/>
            <person name="Zhang L."/>
            <person name="Ashrafi H."/>
            <person name="Bedon F."/>
            <person name="Bowers J.E."/>
            <person name="Brubaker C.L."/>
            <person name="Chee P.W."/>
            <person name="Das S."/>
            <person name="Gingle A.R."/>
            <person name="Haigler C.H."/>
            <person name="Harker D."/>
            <person name="Hoffmann L.V."/>
            <person name="Hovav R."/>
            <person name="Jones D.C."/>
            <person name="Lemke C."/>
            <person name="Mansoor S."/>
            <person name="ur Rahman M."/>
            <person name="Rainville L.N."/>
            <person name="Rambani A."/>
            <person name="Reddy U.K."/>
            <person name="Rong J.K."/>
            <person name="Saranga Y."/>
            <person name="Scheffler B.E."/>
            <person name="Scheffler J.A."/>
            <person name="Stelly D.M."/>
            <person name="Triplett B.A."/>
            <person name="Van Deynze A."/>
            <person name="Vaslin M.F."/>
            <person name="Waghmare V.N."/>
            <person name="Walford S.A."/>
            <person name="Wright R.J."/>
            <person name="Zaki E.A."/>
            <person name="Zhang T."/>
            <person name="Dennis E.S."/>
            <person name="Mayer K.F."/>
            <person name="Peterson D.G."/>
            <person name="Rokhsar D.S."/>
            <person name="Wang X."/>
            <person name="Schmutz J."/>
        </authorList>
    </citation>
    <scope>NUCLEOTIDE SEQUENCE [LARGE SCALE GENOMIC DNA]</scope>
</reference>
<proteinExistence type="predicted"/>
<protein>
    <recommendedName>
        <fullName evidence="3">Desiccation-related protein PCC13-62</fullName>
    </recommendedName>
</protein>
<organism evidence="1 2">
    <name type="scientific">Gossypium raimondii</name>
    <name type="common">Peruvian cotton</name>
    <name type="synonym">Gossypium klotzschianum subsp. raimondii</name>
    <dbReference type="NCBI Taxonomy" id="29730"/>
    <lineage>
        <taxon>Eukaryota</taxon>
        <taxon>Viridiplantae</taxon>
        <taxon>Streptophyta</taxon>
        <taxon>Embryophyta</taxon>
        <taxon>Tracheophyta</taxon>
        <taxon>Spermatophyta</taxon>
        <taxon>Magnoliopsida</taxon>
        <taxon>eudicotyledons</taxon>
        <taxon>Gunneridae</taxon>
        <taxon>Pentapetalae</taxon>
        <taxon>rosids</taxon>
        <taxon>malvids</taxon>
        <taxon>Malvales</taxon>
        <taxon>Malvaceae</taxon>
        <taxon>Malvoideae</taxon>
        <taxon>Gossypium</taxon>
    </lineage>
</organism>
<dbReference type="KEGG" id="gra:105790446"/>
<dbReference type="Gramene" id="KJB22533">
    <property type="protein sequence ID" value="KJB22533"/>
    <property type="gene ID" value="B456_004G052900"/>
</dbReference>
<dbReference type="AlphaFoldDB" id="A0A0D2P783"/>
<sequence>MQEGNKILSNKFGYRKMATPSTLCCAVLLFLFPLQFMATTTPSCPGDCEPTDADDNDRFHFAQNLEFLEAEFFLYGALGKGLDAFEPEFAKGGPPPIGGRRANLDYLTRRIIEEFGYQEIGHNREIVRRTGGIPRPLIDISSQSFAKLFDKAVGHNLDPPFDPYEDPIKYMLAVYAIPYVGLNGYVGTTPCLKNFASKQLVAGLLGVESGQDAATREWLYAKGDEKVEPYDITVVEFTNMISGLRNELGKCGIKDEGLIVPKELGAENRTTSNVLSADSNSLSYPRTPQEILRIVYSTGDEHRPGGFFPKGANGRIAREYLYNDQLRGL</sequence>
<dbReference type="EMBL" id="CM001743">
    <property type="protein sequence ID" value="KJB22533.1"/>
    <property type="molecule type" value="Genomic_DNA"/>
</dbReference>